<evidence type="ECO:0000256" key="9">
    <source>
        <dbReference type="ARBA" id="ARBA00022840"/>
    </source>
</evidence>
<evidence type="ECO:0000313" key="15">
    <source>
        <dbReference type="Proteomes" id="UP000012081"/>
    </source>
</evidence>
<feature type="transmembrane region" description="Helical" evidence="12">
    <location>
        <begin position="158"/>
        <end position="181"/>
    </location>
</feature>
<keyword evidence="12" id="KW-1133">Transmembrane helix</keyword>
<keyword evidence="7" id="KW-0547">Nucleotide-binding</keyword>
<keyword evidence="8 14" id="KW-0418">Kinase</keyword>
<keyword evidence="4" id="KW-1003">Cell membrane</keyword>
<dbReference type="CDD" id="cd00082">
    <property type="entry name" value="HisKA"/>
    <property type="match status" value="1"/>
</dbReference>
<dbReference type="EMBL" id="APBN01000002">
    <property type="protein sequence ID" value="EMT53475.1"/>
    <property type="molecule type" value="Genomic_DNA"/>
</dbReference>
<comment type="subcellular location">
    <subcellularLocation>
        <location evidence="2">Cell membrane</location>
        <topology evidence="2">Multi-pass membrane protein</topology>
    </subcellularLocation>
</comment>
<evidence type="ECO:0000256" key="11">
    <source>
        <dbReference type="ARBA" id="ARBA00023026"/>
    </source>
</evidence>
<keyword evidence="10" id="KW-0902">Two-component regulatory system</keyword>
<dbReference type="PATRIC" id="fig|1300222.3.peg.1163"/>
<dbReference type="InterPro" id="IPR003661">
    <property type="entry name" value="HisK_dim/P_dom"/>
</dbReference>
<dbReference type="STRING" id="1300222.I532_05665"/>
<organism evidence="14 15">
    <name type="scientific">Brevibacillus borstelensis AK1</name>
    <dbReference type="NCBI Taxonomy" id="1300222"/>
    <lineage>
        <taxon>Bacteria</taxon>
        <taxon>Bacillati</taxon>
        <taxon>Bacillota</taxon>
        <taxon>Bacilli</taxon>
        <taxon>Bacillales</taxon>
        <taxon>Paenibacillaceae</taxon>
        <taxon>Brevibacillus</taxon>
    </lineage>
</organism>
<evidence type="ECO:0000256" key="5">
    <source>
        <dbReference type="ARBA" id="ARBA00022553"/>
    </source>
</evidence>
<feature type="domain" description="Histidine kinase" evidence="13">
    <location>
        <begin position="242"/>
        <end position="461"/>
    </location>
</feature>
<dbReference type="Proteomes" id="UP000012081">
    <property type="component" value="Unassembled WGS sequence"/>
</dbReference>
<dbReference type="Gene3D" id="1.10.287.130">
    <property type="match status" value="1"/>
</dbReference>
<dbReference type="PANTHER" id="PTHR44936">
    <property type="entry name" value="SENSOR PROTEIN CREC"/>
    <property type="match status" value="1"/>
</dbReference>
<evidence type="ECO:0000256" key="12">
    <source>
        <dbReference type="SAM" id="Phobius"/>
    </source>
</evidence>
<evidence type="ECO:0000256" key="1">
    <source>
        <dbReference type="ARBA" id="ARBA00000085"/>
    </source>
</evidence>
<dbReference type="InterPro" id="IPR036097">
    <property type="entry name" value="HisK_dim/P_sf"/>
</dbReference>
<gene>
    <name evidence="14" type="ORF">I532_05665</name>
</gene>
<dbReference type="InterPro" id="IPR004358">
    <property type="entry name" value="Sig_transdc_His_kin-like_C"/>
</dbReference>
<dbReference type="InterPro" id="IPR050980">
    <property type="entry name" value="2C_sensor_his_kinase"/>
</dbReference>
<dbReference type="SUPFAM" id="SSF55874">
    <property type="entry name" value="ATPase domain of HSP90 chaperone/DNA topoisomerase II/histidine kinase"/>
    <property type="match status" value="1"/>
</dbReference>
<dbReference type="SMART" id="SM00387">
    <property type="entry name" value="HATPase_c"/>
    <property type="match status" value="1"/>
</dbReference>
<dbReference type="PROSITE" id="PS50109">
    <property type="entry name" value="HIS_KIN"/>
    <property type="match status" value="1"/>
</dbReference>
<evidence type="ECO:0000313" key="14">
    <source>
        <dbReference type="EMBL" id="EMT53475.1"/>
    </source>
</evidence>
<evidence type="ECO:0000256" key="3">
    <source>
        <dbReference type="ARBA" id="ARBA00012438"/>
    </source>
</evidence>
<dbReference type="SMART" id="SM00388">
    <property type="entry name" value="HisKA"/>
    <property type="match status" value="1"/>
</dbReference>
<comment type="catalytic activity">
    <reaction evidence="1">
        <text>ATP + protein L-histidine = ADP + protein N-phospho-L-histidine.</text>
        <dbReference type="EC" id="2.7.13.3"/>
    </reaction>
</comment>
<dbReference type="InterPro" id="IPR005467">
    <property type="entry name" value="His_kinase_dom"/>
</dbReference>
<evidence type="ECO:0000256" key="6">
    <source>
        <dbReference type="ARBA" id="ARBA00022679"/>
    </source>
</evidence>
<keyword evidence="15" id="KW-1185">Reference proteome</keyword>
<dbReference type="Pfam" id="PF02518">
    <property type="entry name" value="HATPase_c"/>
    <property type="match status" value="1"/>
</dbReference>
<evidence type="ECO:0000256" key="10">
    <source>
        <dbReference type="ARBA" id="ARBA00023012"/>
    </source>
</evidence>
<keyword evidence="5" id="KW-0597">Phosphoprotein</keyword>
<keyword evidence="11" id="KW-0843">Virulence</keyword>
<dbReference type="InterPro" id="IPR003594">
    <property type="entry name" value="HATPase_dom"/>
</dbReference>
<keyword evidence="12" id="KW-0812">Transmembrane</keyword>
<dbReference type="SUPFAM" id="SSF47384">
    <property type="entry name" value="Homodimeric domain of signal transducing histidine kinase"/>
    <property type="match status" value="1"/>
</dbReference>
<dbReference type="Gene3D" id="3.30.565.10">
    <property type="entry name" value="Histidine kinase-like ATPase, C-terminal domain"/>
    <property type="match status" value="1"/>
</dbReference>
<name>M8EDA4_9BACL</name>
<feature type="transmembrane region" description="Helical" evidence="12">
    <location>
        <begin position="12"/>
        <end position="35"/>
    </location>
</feature>
<dbReference type="GO" id="GO:0005886">
    <property type="term" value="C:plasma membrane"/>
    <property type="evidence" value="ECO:0007669"/>
    <property type="project" value="UniProtKB-SubCell"/>
</dbReference>
<dbReference type="OrthoDB" id="368131at2"/>
<evidence type="ECO:0000256" key="2">
    <source>
        <dbReference type="ARBA" id="ARBA00004651"/>
    </source>
</evidence>
<dbReference type="EC" id="2.7.13.3" evidence="3"/>
<dbReference type="CDD" id="cd00075">
    <property type="entry name" value="HATPase"/>
    <property type="match status" value="1"/>
</dbReference>
<dbReference type="GO" id="GO:0005524">
    <property type="term" value="F:ATP binding"/>
    <property type="evidence" value="ECO:0007669"/>
    <property type="project" value="UniProtKB-KW"/>
</dbReference>
<proteinExistence type="predicted"/>
<dbReference type="GO" id="GO:0000155">
    <property type="term" value="F:phosphorelay sensor kinase activity"/>
    <property type="evidence" value="ECO:0007669"/>
    <property type="project" value="InterPro"/>
</dbReference>
<sequence length="463" mass="51444">MNGAIHILRRFVISTILISVFLLILNYVVLGTWFFNGMNVGKTPEDVVRGASEGLHGSSGSYALAERAEKLLVQHNAWAMLIDKQGQVAWGFKLPDELPRAYSLTDVAKLSRHYVMDYPVFIWEHPDGLVVVGYPKDSVAKYQFSFPLDWISSVPLRLVGMIFGNIALALLLSLVIGTLLIKSITPLIDGIHGLAHEQPAHVEPKGLLRSLAKSINHTSALLQEKNAKLKARDEARFNWIAGISHDIRTPLSMVLGYASQLEESETLPDEQRKKAAIIRRQGEKLRSLVSDLHLVSMLEYEMQPVSWKAVRLPVLARQAVSDFLNNHDVGERFSLQLAVEDENIKVNGDEKLLQRAIANLLQNSMLHNREGCQILLQIMRSPDKKTCCFTVTDNGKGIPQSELADLLELPYSTKRKSPVQNGHGLGLPMVARIAKAHQGRLILTSDTGKGLRAEIELPVMADS</sequence>
<keyword evidence="12" id="KW-0472">Membrane</keyword>
<dbReference type="Pfam" id="PF00512">
    <property type="entry name" value="HisKA"/>
    <property type="match status" value="1"/>
</dbReference>
<evidence type="ECO:0000256" key="4">
    <source>
        <dbReference type="ARBA" id="ARBA00022475"/>
    </source>
</evidence>
<evidence type="ECO:0000256" key="7">
    <source>
        <dbReference type="ARBA" id="ARBA00022741"/>
    </source>
</evidence>
<dbReference type="PRINTS" id="PR00344">
    <property type="entry name" value="BCTRLSENSOR"/>
</dbReference>
<reference evidence="14 15" key="1">
    <citation type="submission" date="2013-03" db="EMBL/GenBank/DDBJ databases">
        <title>Assembly of a new bacterial strain Brevibacillus borstelensis AK1.</title>
        <authorList>
            <person name="Rajan I."/>
            <person name="PoliReddy D."/>
            <person name="Sugumar T."/>
            <person name="Rathinam K."/>
            <person name="Alqarawi S."/>
            <person name="Khalil A.B."/>
            <person name="Sivakumar N."/>
        </authorList>
    </citation>
    <scope>NUCLEOTIDE SEQUENCE [LARGE SCALE GENOMIC DNA]</scope>
    <source>
        <strain evidence="14 15">AK1</strain>
    </source>
</reference>
<comment type="caution">
    <text evidence="14">The sequence shown here is derived from an EMBL/GenBank/DDBJ whole genome shotgun (WGS) entry which is preliminary data.</text>
</comment>
<keyword evidence="6" id="KW-0808">Transferase</keyword>
<dbReference type="RefSeq" id="WP_003386947.1">
    <property type="nucleotide sequence ID" value="NZ_APBN01000002.1"/>
</dbReference>
<dbReference type="PANTHER" id="PTHR44936:SF9">
    <property type="entry name" value="SENSOR PROTEIN CREC"/>
    <property type="match status" value="1"/>
</dbReference>
<evidence type="ECO:0000259" key="13">
    <source>
        <dbReference type="PROSITE" id="PS50109"/>
    </source>
</evidence>
<keyword evidence="9" id="KW-0067">ATP-binding</keyword>
<dbReference type="AlphaFoldDB" id="M8EDA4"/>
<dbReference type="InterPro" id="IPR036890">
    <property type="entry name" value="HATPase_C_sf"/>
</dbReference>
<protein>
    <recommendedName>
        <fullName evidence="3">histidine kinase</fullName>
        <ecNumber evidence="3">2.7.13.3</ecNumber>
    </recommendedName>
</protein>
<evidence type="ECO:0000256" key="8">
    <source>
        <dbReference type="ARBA" id="ARBA00022777"/>
    </source>
</evidence>
<accession>M8EDA4</accession>